<feature type="transmembrane region" description="Helical" evidence="2">
    <location>
        <begin position="452"/>
        <end position="473"/>
    </location>
</feature>
<feature type="region of interest" description="Disordered" evidence="1">
    <location>
        <begin position="593"/>
        <end position="680"/>
    </location>
</feature>
<feature type="domain" description="Brl1/Brr6" evidence="3">
    <location>
        <begin position="452"/>
        <end position="583"/>
    </location>
</feature>
<organism evidence="4">
    <name type="scientific">Fonticula alba</name>
    <name type="common">Slime mold</name>
    <dbReference type="NCBI Taxonomy" id="691883"/>
    <lineage>
        <taxon>Eukaryota</taxon>
        <taxon>Rotosphaerida</taxon>
        <taxon>Fonticulaceae</taxon>
        <taxon>Fonticula</taxon>
    </lineage>
</organism>
<feature type="compositionally biased region" description="Low complexity" evidence="1">
    <location>
        <begin position="109"/>
        <end position="120"/>
    </location>
</feature>
<accession>A0A058ZFI9</accession>
<sequence length="818" mass="84070">MTSGDRSALASRDAAAERGVGAPMDLDSSSRVETGTMSSTFGSTSMASSSWAFRPLARPPGGSFAARSSLGDHLDSPSKAPSDGRLTLSAADRSALANETSAFPFKPASSGTSHLRSSLSEADLLDDGPTSSTSADRRTSFGLGASASTSGLGISIPGGRFGATDRAADRSGPSTPLFGGAPASSAAAAAATAASASQTSAAPGTPQREFLPTVDDVGGLVLKEPEYTFSPGSNNSPVFQRNAPSIHSRLNGRRQLRTAQQALMNPRRPAPASEAGFASPAGHHGGAYPAAPQSPYYHGMEHHHLAYGASPAGGHALYSPVTPGLMYSPYGGAPTVAPVFSGAMLYGSPMAAHGPATATPLGQEKKPALAETSSAETAAAGETPPGATSATAAMAAEGTAGGALIPQNASESGAKTADGNGGAGGRPPAGRRARHPGRGKSWTSYIPSLNQALGFIQLLFNVSIVAGILYLLYRVYFHISSDIDIRLQRLQQDQSAVVNQCISDYNSNRCSEKDIPKALEKYCSDLLVCMQRNHEDVEQTTIMAQVLAGAVNAFFEQFSIRTVLLCALLIVVGTYITNLSLTRLQAVTEWRKTPGNGQASSTGGRRGGRFARRGGPATRRGYYSSEERDDDEGSSSEEEEDEDYSAGRSGAGSSRGRDSSARHRGRRPDSGPPAGGAGPVLYAPLAPGPLAPYSVAGTPMHMVPPMYVSSPLRRDAFPSTSHGAHHHPHGTAAPGSTSIFPGTRPAPAPSAASDRPASPFGRPLLGSTAAATPANGPPPGPPRKPYNFTPLTYQPPALAAEGKDAPSSPQTPSPAAPR</sequence>
<gene>
    <name evidence="4" type="ORF">H696_00663</name>
</gene>
<dbReference type="GO" id="GO:0055088">
    <property type="term" value="P:lipid homeostasis"/>
    <property type="evidence" value="ECO:0007669"/>
    <property type="project" value="InterPro"/>
</dbReference>
<evidence type="ECO:0000256" key="2">
    <source>
        <dbReference type="SAM" id="Phobius"/>
    </source>
</evidence>
<feature type="region of interest" description="Disordered" evidence="1">
    <location>
        <begin position="1"/>
        <end position="182"/>
    </location>
</feature>
<dbReference type="SMART" id="SM01042">
    <property type="entry name" value="Brr6_like_C_C"/>
    <property type="match status" value="1"/>
</dbReference>
<keyword evidence="2" id="KW-0812">Transmembrane</keyword>
<feature type="compositionally biased region" description="Low complexity" evidence="1">
    <location>
        <begin position="369"/>
        <end position="391"/>
    </location>
</feature>
<feature type="compositionally biased region" description="Low complexity" evidence="1">
    <location>
        <begin position="749"/>
        <end position="759"/>
    </location>
</feature>
<feature type="region of interest" description="Disordered" evidence="1">
    <location>
        <begin position="263"/>
        <end position="290"/>
    </location>
</feature>
<evidence type="ECO:0000259" key="3">
    <source>
        <dbReference type="SMART" id="SM01042"/>
    </source>
</evidence>
<dbReference type="OrthoDB" id="5961at2759"/>
<evidence type="ECO:0000256" key="1">
    <source>
        <dbReference type="SAM" id="MobiDB-lite"/>
    </source>
</evidence>
<evidence type="ECO:0000313" key="5">
    <source>
        <dbReference type="Proteomes" id="UP000030693"/>
    </source>
</evidence>
<name>A0A058ZFI9_FONAL</name>
<dbReference type="GeneID" id="20525388"/>
<keyword evidence="2" id="KW-0472">Membrane</keyword>
<protein>
    <recommendedName>
        <fullName evidence="3">Brl1/Brr6 domain-containing protein</fullName>
    </recommendedName>
</protein>
<feature type="transmembrane region" description="Helical" evidence="2">
    <location>
        <begin position="562"/>
        <end position="581"/>
    </location>
</feature>
<dbReference type="RefSeq" id="XP_009492820.1">
    <property type="nucleotide sequence ID" value="XM_009494545.1"/>
</dbReference>
<reference evidence="4" key="1">
    <citation type="submission" date="2013-04" db="EMBL/GenBank/DDBJ databases">
        <title>The Genome Sequence of Fonticula alba ATCC 38817.</title>
        <authorList>
            <consortium name="The Broad Institute Genomics Platform"/>
            <person name="Russ C."/>
            <person name="Cuomo C."/>
            <person name="Burger G."/>
            <person name="Gray M.W."/>
            <person name="Holland P.W.H."/>
            <person name="King N."/>
            <person name="Lang F.B.F."/>
            <person name="Roger A.J."/>
            <person name="Ruiz-Trillo I."/>
            <person name="Brown M."/>
            <person name="Walker B."/>
            <person name="Young S."/>
            <person name="Zeng Q."/>
            <person name="Gargeya S."/>
            <person name="Fitzgerald M."/>
            <person name="Haas B."/>
            <person name="Abouelleil A."/>
            <person name="Allen A.W."/>
            <person name="Alvarado L."/>
            <person name="Arachchi H.M."/>
            <person name="Berlin A.M."/>
            <person name="Chapman S.B."/>
            <person name="Gainer-Dewar J."/>
            <person name="Goldberg J."/>
            <person name="Griggs A."/>
            <person name="Gujja S."/>
            <person name="Hansen M."/>
            <person name="Howarth C."/>
            <person name="Imamovic A."/>
            <person name="Ireland A."/>
            <person name="Larimer J."/>
            <person name="McCowan C."/>
            <person name="Murphy C."/>
            <person name="Pearson M."/>
            <person name="Poon T.W."/>
            <person name="Priest M."/>
            <person name="Roberts A."/>
            <person name="Saif S."/>
            <person name="Shea T."/>
            <person name="Sisk P."/>
            <person name="Sykes S."/>
            <person name="Wortman J."/>
            <person name="Nusbaum C."/>
            <person name="Birren B."/>
        </authorList>
    </citation>
    <scope>NUCLEOTIDE SEQUENCE [LARGE SCALE GENOMIC DNA]</scope>
    <source>
        <strain evidence="4">ATCC 38817</strain>
    </source>
</reference>
<feature type="compositionally biased region" description="Low complexity" evidence="1">
    <location>
        <begin position="278"/>
        <end position="290"/>
    </location>
</feature>
<feature type="compositionally biased region" description="Pro residues" evidence="1">
    <location>
        <begin position="809"/>
        <end position="818"/>
    </location>
</feature>
<dbReference type="PANTHER" id="PTHR28136">
    <property type="entry name" value="NUCLEUS EXPORT PROTEIN BRR6"/>
    <property type="match status" value="1"/>
</dbReference>
<feature type="compositionally biased region" description="Acidic residues" evidence="1">
    <location>
        <begin position="627"/>
        <end position="644"/>
    </location>
</feature>
<dbReference type="GO" id="GO:0006998">
    <property type="term" value="P:nuclear envelope organization"/>
    <property type="evidence" value="ECO:0007669"/>
    <property type="project" value="InterPro"/>
</dbReference>
<feature type="compositionally biased region" description="Low complexity" evidence="1">
    <location>
        <begin position="34"/>
        <end position="53"/>
    </location>
</feature>
<dbReference type="AlphaFoldDB" id="A0A058ZFI9"/>
<evidence type="ECO:0000313" key="4">
    <source>
        <dbReference type="EMBL" id="KCV73119.1"/>
    </source>
</evidence>
<dbReference type="GO" id="GO:0031965">
    <property type="term" value="C:nuclear membrane"/>
    <property type="evidence" value="ECO:0007669"/>
    <property type="project" value="InterPro"/>
</dbReference>
<proteinExistence type="predicted"/>
<keyword evidence="5" id="KW-1185">Reference proteome</keyword>
<dbReference type="EMBL" id="KB932201">
    <property type="protein sequence ID" value="KCV73119.1"/>
    <property type="molecule type" value="Genomic_DNA"/>
</dbReference>
<dbReference type="InterPro" id="IPR018767">
    <property type="entry name" value="Brl1/Brr6_dom"/>
</dbReference>
<dbReference type="eggNOG" id="KOG4503">
    <property type="taxonomic scope" value="Eukaryota"/>
</dbReference>
<feature type="region of interest" description="Disordered" evidence="1">
    <location>
        <begin position="354"/>
        <end position="391"/>
    </location>
</feature>
<dbReference type="InterPro" id="IPR040202">
    <property type="entry name" value="Brl1/Brr6"/>
</dbReference>
<dbReference type="PANTHER" id="PTHR28136:SF1">
    <property type="entry name" value="NUCLEUS EXPORT PROTEIN BRL1"/>
    <property type="match status" value="1"/>
</dbReference>
<feature type="compositionally biased region" description="Low complexity" evidence="1">
    <location>
        <begin position="140"/>
        <end position="155"/>
    </location>
</feature>
<feature type="compositionally biased region" description="Pro residues" evidence="1">
    <location>
        <begin position="775"/>
        <end position="784"/>
    </location>
</feature>
<keyword evidence="2" id="KW-1133">Transmembrane helix</keyword>
<feature type="compositionally biased region" description="Low complexity" evidence="1">
    <location>
        <begin position="1"/>
        <end position="13"/>
    </location>
</feature>
<dbReference type="Proteomes" id="UP000030693">
    <property type="component" value="Unassembled WGS sequence"/>
</dbReference>
<dbReference type="Pfam" id="PF10104">
    <property type="entry name" value="Brr6_like_C_C"/>
    <property type="match status" value="1"/>
</dbReference>
<feature type="region of interest" description="Disordered" evidence="1">
    <location>
        <begin position="693"/>
        <end position="818"/>
    </location>
</feature>
<feature type="compositionally biased region" description="Basic residues" evidence="1">
    <location>
        <begin position="429"/>
        <end position="438"/>
    </location>
</feature>
<feature type="region of interest" description="Disordered" evidence="1">
    <location>
        <begin position="404"/>
        <end position="439"/>
    </location>
</feature>